<dbReference type="Gene3D" id="1.20.1260.10">
    <property type="match status" value="1"/>
</dbReference>
<evidence type="ECO:0000313" key="2">
    <source>
        <dbReference type="Proteomes" id="UP000320300"/>
    </source>
</evidence>
<dbReference type="InterPro" id="IPR012347">
    <property type="entry name" value="Ferritin-like"/>
</dbReference>
<sequence>MQTIDINNLTEVFKTCLSEQLAAEKKYIKALEKLPKVLLTDELKSAISPQATDIESHISRLSRALEAVKQKPQAAISSIDEELLNMLKAATGKGTSLMKDIQMMQTLKLIFTVKVSRYESLYQMAAALGHEEYAPLLEQCSKDNQNTFAYLNQVAQNVIYPELQKTA</sequence>
<dbReference type="SUPFAM" id="SSF47240">
    <property type="entry name" value="Ferritin-like"/>
    <property type="match status" value="1"/>
</dbReference>
<dbReference type="Proteomes" id="UP000320300">
    <property type="component" value="Unassembled WGS sequence"/>
</dbReference>
<protein>
    <submittedName>
        <fullName evidence="1">Ferritin-like metal-binding protein YciE</fullName>
    </submittedName>
</protein>
<dbReference type="InterPro" id="IPR009078">
    <property type="entry name" value="Ferritin-like_SF"/>
</dbReference>
<dbReference type="RefSeq" id="WP_142527933.1">
    <property type="nucleotide sequence ID" value="NZ_CBCSJO010000001.1"/>
</dbReference>
<name>A0A521CVM6_9SPHI</name>
<keyword evidence="2" id="KW-1185">Reference proteome</keyword>
<proteinExistence type="predicted"/>
<dbReference type="AlphaFoldDB" id="A0A521CVM6"/>
<evidence type="ECO:0000313" key="1">
    <source>
        <dbReference type="EMBL" id="SMO63478.1"/>
    </source>
</evidence>
<dbReference type="EMBL" id="FXTN01000004">
    <property type="protein sequence ID" value="SMO63478.1"/>
    <property type="molecule type" value="Genomic_DNA"/>
</dbReference>
<dbReference type="Pfam" id="PF05974">
    <property type="entry name" value="DUF892"/>
    <property type="match status" value="1"/>
</dbReference>
<gene>
    <name evidence="1" type="ORF">SAMN06265348_104233</name>
</gene>
<reference evidence="1 2" key="1">
    <citation type="submission" date="2017-05" db="EMBL/GenBank/DDBJ databases">
        <authorList>
            <person name="Varghese N."/>
            <person name="Submissions S."/>
        </authorList>
    </citation>
    <scope>NUCLEOTIDE SEQUENCE [LARGE SCALE GENOMIC DNA]</scope>
    <source>
        <strain evidence="1 2">DSM 19036</strain>
    </source>
</reference>
<organism evidence="1 2">
    <name type="scientific">Pedobacter westerhofensis</name>
    <dbReference type="NCBI Taxonomy" id="425512"/>
    <lineage>
        <taxon>Bacteria</taxon>
        <taxon>Pseudomonadati</taxon>
        <taxon>Bacteroidota</taxon>
        <taxon>Sphingobacteriia</taxon>
        <taxon>Sphingobacteriales</taxon>
        <taxon>Sphingobacteriaceae</taxon>
        <taxon>Pedobacter</taxon>
    </lineage>
</organism>
<accession>A0A521CVM6</accession>
<dbReference type="OrthoDB" id="771151at2"/>
<dbReference type="InterPro" id="IPR010287">
    <property type="entry name" value="DUF892_YciF-like"/>
</dbReference>